<comment type="similarity">
    <text evidence="2">Belongs to the trehalose phosphatase family.</text>
</comment>
<dbReference type="NCBIfam" id="TIGR00685">
    <property type="entry name" value="T6PP"/>
    <property type="match status" value="1"/>
</dbReference>
<dbReference type="GO" id="GO:0005992">
    <property type="term" value="P:trehalose biosynthetic process"/>
    <property type="evidence" value="ECO:0007669"/>
    <property type="project" value="UniProtKB-UniPathway"/>
</dbReference>
<evidence type="ECO:0000313" key="3">
    <source>
        <dbReference type="EMBL" id="MXO64780.1"/>
    </source>
</evidence>
<keyword evidence="1 2" id="KW-0378">Hydrolase</keyword>
<gene>
    <name evidence="3" type="primary">otsB</name>
    <name evidence="3" type="ORF">GRI91_03320</name>
</gene>
<dbReference type="UniPathway" id="UPA00299"/>
<evidence type="ECO:0000256" key="2">
    <source>
        <dbReference type="RuleBase" id="RU361117"/>
    </source>
</evidence>
<comment type="caution">
    <text evidence="3">The sequence shown here is derived from an EMBL/GenBank/DDBJ whole genome shotgun (WGS) entry which is preliminary data.</text>
</comment>
<comment type="catalytic activity">
    <reaction evidence="2">
        <text>alpha,alpha-trehalose 6-phosphate + H2O = alpha,alpha-trehalose + phosphate</text>
        <dbReference type="Rhea" id="RHEA:23420"/>
        <dbReference type="ChEBI" id="CHEBI:15377"/>
        <dbReference type="ChEBI" id="CHEBI:16551"/>
        <dbReference type="ChEBI" id="CHEBI:43474"/>
        <dbReference type="ChEBI" id="CHEBI:58429"/>
        <dbReference type="EC" id="3.1.3.12"/>
    </reaction>
</comment>
<accession>A0A6I4T490</accession>
<dbReference type="EMBL" id="WTYT01000001">
    <property type="protein sequence ID" value="MXO64780.1"/>
    <property type="molecule type" value="Genomic_DNA"/>
</dbReference>
<dbReference type="Gene3D" id="3.40.50.1000">
    <property type="entry name" value="HAD superfamily/HAD-like"/>
    <property type="match status" value="1"/>
</dbReference>
<dbReference type="EC" id="3.1.3.12" evidence="2"/>
<dbReference type="GO" id="GO:0046872">
    <property type="term" value="F:metal ion binding"/>
    <property type="evidence" value="ECO:0007669"/>
    <property type="project" value="UniProtKB-KW"/>
</dbReference>
<dbReference type="InterPro" id="IPR003337">
    <property type="entry name" value="Trehalose_PPase"/>
</dbReference>
<evidence type="ECO:0000256" key="1">
    <source>
        <dbReference type="ARBA" id="ARBA00022801"/>
    </source>
</evidence>
<keyword evidence="2" id="KW-0479">Metal-binding</keyword>
<dbReference type="OrthoDB" id="9814913at2"/>
<dbReference type="InterPro" id="IPR023214">
    <property type="entry name" value="HAD_sf"/>
</dbReference>
<dbReference type="Pfam" id="PF02358">
    <property type="entry name" value="Trehalose_PPase"/>
    <property type="match status" value="1"/>
</dbReference>
<comment type="function">
    <text evidence="2">Removes the phosphate from trehalose 6-phosphate to produce free trehalose.</text>
</comment>
<name>A0A6I4T490_9SPHN</name>
<comment type="cofactor">
    <cofactor evidence="2">
        <name>Mg(2+)</name>
        <dbReference type="ChEBI" id="CHEBI:18420"/>
    </cofactor>
</comment>
<dbReference type="InterPro" id="IPR044651">
    <property type="entry name" value="OTSB-like"/>
</dbReference>
<protein>
    <recommendedName>
        <fullName evidence="2">Trehalose 6-phosphate phosphatase</fullName>
        <ecNumber evidence="2">3.1.3.12</ecNumber>
    </recommendedName>
</protein>
<reference evidence="3 4" key="1">
    <citation type="submission" date="2019-12" db="EMBL/GenBank/DDBJ databases">
        <title>Genomic-based taxomic classification of the family Erythrobacteraceae.</title>
        <authorList>
            <person name="Xu L."/>
        </authorList>
    </citation>
    <scope>NUCLEOTIDE SEQUENCE [LARGE SCALE GENOMIC DNA]</scope>
    <source>
        <strain evidence="3 4">LMG 29518</strain>
    </source>
</reference>
<comment type="pathway">
    <text evidence="2">Glycan biosynthesis; trehalose biosynthesis.</text>
</comment>
<dbReference type="GO" id="GO:0004805">
    <property type="term" value="F:trehalose-phosphatase activity"/>
    <property type="evidence" value="ECO:0007669"/>
    <property type="project" value="UniProtKB-EC"/>
</dbReference>
<evidence type="ECO:0000313" key="4">
    <source>
        <dbReference type="Proteomes" id="UP000438476"/>
    </source>
</evidence>
<keyword evidence="2" id="KW-0460">Magnesium</keyword>
<proteinExistence type="inferred from homology"/>
<dbReference type="Proteomes" id="UP000438476">
    <property type="component" value="Unassembled WGS sequence"/>
</dbReference>
<dbReference type="InterPro" id="IPR036412">
    <property type="entry name" value="HAD-like_sf"/>
</dbReference>
<sequence>MDGKSALGAPPSLRELCDSQRIALFLDFDGTLIDIAATPDGIDLPARLGDRLFALSERLGGRLALVSGRSISNLQDHIGSLRVARAGSHGAARQRADGSLIGQEPTGLPQAVYDALRDFSAEQGFEMESKAHGAALHFRSNPSLEKTGLEFAEQVAHSHELAIKRGKCVIELVRPGADKGGAVRAFMEEQPFVGALPIFIGDDVTDEDGFSGVADKGGFGIIVGDREKTLARYRLSNPEKVHEWLEL</sequence>
<dbReference type="RefSeq" id="WP_160735170.1">
    <property type="nucleotide sequence ID" value="NZ_WTYT01000001.1"/>
</dbReference>
<dbReference type="PANTHER" id="PTHR43768:SF3">
    <property type="entry name" value="TREHALOSE 6-PHOSPHATE PHOSPHATASE"/>
    <property type="match status" value="1"/>
</dbReference>
<dbReference type="SUPFAM" id="SSF56784">
    <property type="entry name" value="HAD-like"/>
    <property type="match status" value="1"/>
</dbReference>
<dbReference type="AlphaFoldDB" id="A0A6I4T490"/>
<dbReference type="Gene3D" id="3.30.70.1020">
    <property type="entry name" value="Trehalose-6-phosphate phosphatase related protein, domain 2"/>
    <property type="match status" value="1"/>
</dbReference>
<dbReference type="PANTHER" id="PTHR43768">
    <property type="entry name" value="TREHALOSE 6-PHOSPHATE PHOSPHATASE"/>
    <property type="match status" value="1"/>
</dbReference>
<keyword evidence="4" id="KW-1185">Reference proteome</keyword>
<organism evidence="3 4">
    <name type="scientific">Altericroceibacterium endophyticum</name>
    <dbReference type="NCBI Taxonomy" id="1808508"/>
    <lineage>
        <taxon>Bacteria</taxon>
        <taxon>Pseudomonadati</taxon>
        <taxon>Pseudomonadota</taxon>
        <taxon>Alphaproteobacteria</taxon>
        <taxon>Sphingomonadales</taxon>
        <taxon>Erythrobacteraceae</taxon>
        <taxon>Altericroceibacterium</taxon>
    </lineage>
</organism>